<comment type="caution">
    <text evidence="3">The sequence shown here is derived from an EMBL/GenBank/DDBJ whole genome shotgun (WGS) entry which is preliminary data.</text>
</comment>
<evidence type="ECO:0000259" key="2">
    <source>
        <dbReference type="Pfam" id="PF18150"/>
    </source>
</evidence>
<keyword evidence="1" id="KW-0732">Signal</keyword>
<accession>A0ABR1G5K3</accession>
<protein>
    <submittedName>
        <fullName evidence="3">Dynamin-like GTPase</fullName>
    </submittedName>
</protein>
<dbReference type="EMBL" id="JBBJCI010000091">
    <property type="protein sequence ID" value="KAK7248586.1"/>
    <property type="molecule type" value="Genomic_DNA"/>
</dbReference>
<dbReference type="Proteomes" id="UP001363151">
    <property type="component" value="Unassembled WGS sequence"/>
</dbReference>
<organism evidence="3 4">
    <name type="scientific">Aureococcus anophagefferens</name>
    <name type="common">Harmful bloom alga</name>
    <dbReference type="NCBI Taxonomy" id="44056"/>
    <lineage>
        <taxon>Eukaryota</taxon>
        <taxon>Sar</taxon>
        <taxon>Stramenopiles</taxon>
        <taxon>Ochrophyta</taxon>
        <taxon>Pelagophyceae</taxon>
        <taxon>Pelagomonadales</taxon>
        <taxon>Pelagomonadaceae</taxon>
        <taxon>Aureococcus</taxon>
    </lineage>
</organism>
<evidence type="ECO:0000256" key="1">
    <source>
        <dbReference type="SAM" id="SignalP"/>
    </source>
</evidence>
<reference evidence="3 4" key="1">
    <citation type="submission" date="2024-03" db="EMBL/GenBank/DDBJ databases">
        <title>Aureococcus anophagefferens CCMP1851 and Kratosvirus quantuckense: Draft genome of a second virus-susceptible host strain in the model system.</title>
        <authorList>
            <person name="Chase E."/>
            <person name="Truchon A.R."/>
            <person name="Schepens W."/>
            <person name="Wilhelm S.W."/>
        </authorList>
    </citation>
    <scope>NUCLEOTIDE SEQUENCE [LARGE SCALE GENOMIC DNA]</scope>
    <source>
        <strain evidence="3 4">CCMP1851</strain>
    </source>
</reference>
<dbReference type="Pfam" id="PF18150">
    <property type="entry name" value="DUF5600"/>
    <property type="match status" value="1"/>
</dbReference>
<dbReference type="InterPro" id="IPR027417">
    <property type="entry name" value="P-loop_NTPase"/>
</dbReference>
<dbReference type="Gene3D" id="1.10.268.20">
    <property type="match status" value="1"/>
</dbReference>
<feature type="signal peptide" evidence="1">
    <location>
        <begin position="1"/>
        <end position="25"/>
    </location>
</feature>
<keyword evidence="4" id="KW-1185">Reference proteome</keyword>
<name>A0ABR1G5K3_AURAN</name>
<dbReference type="InterPro" id="IPR040990">
    <property type="entry name" value="DUF5600"/>
</dbReference>
<dbReference type="Gene3D" id="3.40.50.300">
    <property type="entry name" value="P-loop containing nucleotide triphosphate hydrolases"/>
    <property type="match status" value="1"/>
</dbReference>
<evidence type="ECO:0000313" key="3">
    <source>
        <dbReference type="EMBL" id="KAK7248586.1"/>
    </source>
</evidence>
<sequence length="249" mass="26406">MRAARRPATFRLRAVALFAAGFGNALLDKLAGAEVAGAPALDNLTLVDTPGVLSGEKQRVGRDYDFPALDVSDELKRAVDALRGHDGKVRVVLNKADAGTRASSRAPRALLWQLGRVLRAPEAPRVRLGAFGAAPPDARAGGHAAVLAAERADLLRELGELPATRCSGASTTSAAARGGSRRHFALCANKYGLALGDFPDVDDFRAGLLEIADIRRFPKLDKGLVADMDRMFAADIPRLLDRAVRARPG</sequence>
<proteinExistence type="predicted"/>
<evidence type="ECO:0000313" key="4">
    <source>
        <dbReference type="Proteomes" id="UP001363151"/>
    </source>
</evidence>
<gene>
    <name evidence="3" type="ORF">SO694_00167039</name>
</gene>
<feature type="chain" id="PRO_5046539178" evidence="1">
    <location>
        <begin position="26"/>
        <end position="249"/>
    </location>
</feature>
<feature type="domain" description="DUF5600" evidence="2">
    <location>
        <begin position="181"/>
        <end position="239"/>
    </location>
</feature>